<feature type="transmembrane region" description="Helical" evidence="1">
    <location>
        <begin position="138"/>
        <end position="156"/>
    </location>
</feature>
<feature type="transmembrane region" description="Helical" evidence="1">
    <location>
        <begin position="46"/>
        <end position="67"/>
    </location>
</feature>
<sequence>MLFQFTLKKNKKTAILLGTLAALFFATTFVLNRIMAVSGGSWQWTASLRFIWMLPILFIIVAIRGNLSSLLKEIKSNVVQWLLWSTIGFGLFYATLTFGASYGPSWLVASTFEFTIIAGMFIGPLIEKRGHRKAISKASLLFSIIIFIGIVLMQIAEAQSTSLNTMLLGTIPVLVGAIAYPLGNRKMMKISGNRLDAFQRTLGMTICSMPFWIVLSLFGYLENGLPTDSQLLQTFLVALCSGVIATLLFFTATDLVHHDHKALAAVEATQAMEVIFTLIGEVLILHAALPNGYSSIGIVMVVMGMILHSRST</sequence>
<proteinExistence type="predicted"/>
<evidence type="ECO:0000313" key="2">
    <source>
        <dbReference type="EMBL" id="MDQ1150591.1"/>
    </source>
</evidence>
<dbReference type="Proteomes" id="UP001244640">
    <property type="component" value="Unassembled WGS sequence"/>
</dbReference>
<comment type="caution">
    <text evidence="2">The sequence shown here is derived from an EMBL/GenBank/DDBJ whole genome shotgun (WGS) entry which is preliminary data.</text>
</comment>
<gene>
    <name evidence="2" type="ORF">QE382_002575</name>
</gene>
<evidence type="ECO:0000256" key="1">
    <source>
        <dbReference type="SAM" id="Phobius"/>
    </source>
</evidence>
<dbReference type="InterPro" id="IPR032713">
    <property type="entry name" value="EmrE"/>
</dbReference>
<feature type="transmembrane region" description="Helical" evidence="1">
    <location>
        <begin position="106"/>
        <end position="126"/>
    </location>
</feature>
<feature type="transmembrane region" description="Helical" evidence="1">
    <location>
        <begin position="79"/>
        <end position="100"/>
    </location>
</feature>
<dbReference type="EMBL" id="JAUTBA010000001">
    <property type="protein sequence ID" value="MDQ1150591.1"/>
    <property type="molecule type" value="Genomic_DNA"/>
</dbReference>
<protein>
    <submittedName>
        <fullName evidence="2">Drug/metabolite transporter (DMT)-like permease</fullName>
    </submittedName>
</protein>
<keyword evidence="1" id="KW-0472">Membrane</keyword>
<feature type="transmembrane region" description="Helical" evidence="1">
    <location>
        <begin position="232"/>
        <end position="250"/>
    </location>
</feature>
<dbReference type="RefSeq" id="WP_307186206.1">
    <property type="nucleotide sequence ID" value="NZ_JAUTBA010000001.1"/>
</dbReference>
<feature type="transmembrane region" description="Helical" evidence="1">
    <location>
        <begin position="162"/>
        <end position="182"/>
    </location>
</feature>
<keyword evidence="3" id="KW-1185">Reference proteome</keyword>
<dbReference type="Pfam" id="PF13536">
    <property type="entry name" value="EmrE"/>
    <property type="match status" value="1"/>
</dbReference>
<accession>A0ABU0U6K6</accession>
<keyword evidence="1" id="KW-1133">Transmembrane helix</keyword>
<keyword evidence="1" id="KW-0812">Transmembrane</keyword>
<name>A0ABU0U6K6_9SPHI</name>
<feature type="transmembrane region" description="Helical" evidence="1">
    <location>
        <begin position="202"/>
        <end position="220"/>
    </location>
</feature>
<organism evidence="2 3">
    <name type="scientific">Sphingobacterium zeae</name>
    <dbReference type="NCBI Taxonomy" id="1776859"/>
    <lineage>
        <taxon>Bacteria</taxon>
        <taxon>Pseudomonadati</taxon>
        <taxon>Bacteroidota</taxon>
        <taxon>Sphingobacteriia</taxon>
        <taxon>Sphingobacteriales</taxon>
        <taxon>Sphingobacteriaceae</taxon>
        <taxon>Sphingobacterium</taxon>
    </lineage>
</organism>
<reference evidence="2 3" key="1">
    <citation type="submission" date="2023-07" db="EMBL/GenBank/DDBJ databases">
        <title>Functional and genomic diversity of the sorghum phyllosphere microbiome.</title>
        <authorList>
            <person name="Shade A."/>
        </authorList>
    </citation>
    <scope>NUCLEOTIDE SEQUENCE [LARGE SCALE GENOMIC DNA]</scope>
    <source>
        <strain evidence="2 3">SORGH_AS_0892</strain>
    </source>
</reference>
<feature type="transmembrane region" description="Helical" evidence="1">
    <location>
        <begin position="292"/>
        <end position="309"/>
    </location>
</feature>
<evidence type="ECO:0000313" key="3">
    <source>
        <dbReference type="Proteomes" id="UP001244640"/>
    </source>
</evidence>